<dbReference type="EMBL" id="AGNL01018153">
    <property type="protein sequence ID" value="EJK63578.1"/>
    <property type="molecule type" value="Genomic_DNA"/>
</dbReference>
<evidence type="ECO:0000256" key="1">
    <source>
        <dbReference type="SAM" id="MobiDB-lite"/>
    </source>
</evidence>
<evidence type="ECO:0000313" key="3">
    <source>
        <dbReference type="Proteomes" id="UP000266841"/>
    </source>
</evidence>
<feature type="region of interest" description="Disordered" evidence="1">
    <location>
        <begin position="122"/>
        <end position="141"/>
    </location>
</feature>
<accession>K0SBS3</accession>
<gene>
    <name evidence="2" type="ORF">THAOC_15756</name>
</gene>
<sequence length="164" mass="17605">MGPLRSARSSDFLAHRCALHHLPTSTASTPRAVRRGPSGLYLIAHLPFERARQKIWGVPFGLDARRGCRILGEMAESPLSCDHPVAQFCGQPMLYGLVLSTLLLHLTLCVWSGGALGPRSGRPFTPLNVRDDGGGEDTTGSRISGSYNNWRLELNIAGGGTACP</sequence>
<dbReference type="Proteomes" id="UP000266841">
    <property type="component" value="Unassembled WGS sequence"/>
</dbReference>
<protein>
    <submittedName>
        <fullName evidence="2">Uncharacterized protein</fullName>
    </submittedName>
</protein>
<keyword evidence="3" id="KW-1185">Reference proteome</keyword>
<organism evidence="2 3">
    <name type="scientific">Thalassiosira oceanica</name>
    <name type="common">Marine diatom</name>
    <dbReference type="NCBI Taxonomy" id="159749"/>
    <lineage>
        <taxon>Eukaryota</taxon>
        <taxon>Sar</taxon>
        <taxon>Stramenopiles</taxon>
        <taxon>Ochrophyta</taxon>
        <taxon>Bacillariophyta</taxon>
        <taxon>Coscinodiscophyceae</taxon>
        <taxon>Thalassiosirophycidae</taxon>
        <taxon>Thalassiosirales</taxon>
        <taxon>Thalassiosiraceae</taxon>
        <taxon>Thalassiosira</taxon>
    </lineage>
</organism>
<proteinExistence type="predicted"/>
<reference evidence="2 3" key="1">
    <citation type="journal article" date="2012" name="Genome Biol.">
        <title>Genome and low-iron response of an oceanic diatom adapted to chronic iron limitation.</title>
        <authorList>
            <person name="Lommer M."/>
            <person name="Specht M."/>
            <person name="Roy A.S."/>
            <person name="Kraemer L."/>
            <person name="Andreson R."/>
            <person name="Gutowska M.A."/>
            <person name="Wolf J."/>
            <person name="Bergner S.V."/>
            <person name="Schilhabel M.B."/>
            <person name="Klostermeier U.C."/>
            <person name="Beiko R.G."/>
            <person name="Rosenstiel P."/>
            <person name="Hippler M."/>
            <person name="Laroche J."/>
        </authorList>
    </citation>
    <scope>NUCLEOTIDE SEQUENCE [LARGE SCALE GENOMIC DNA]</scope>
    <source>
        <strain evidence="2 3">CCMP1005</strain>
    </source>
</reference>
<dbReference type="AlphaFoldDB" id="K0SBS3"/>
<comment type="caution">
    <text evidence="2">The sequence shown here is derived from an EMBL/GenBank/DDBJ whole genome shotgun (WGS) entry which is preliminary data.</text>
</comment>
<name>K0SBS3_THAOC</name>
<evidence type="ECO:0000313" key="2">
    <source>
        <dbReference type="EMBL" id="EJK63578.1"/>
    </source>
</evidence>